<dbReference type="InterPro" id="IPR051705">
    <property type="entry name" value="Gsp_Synthetase/Amidase"/>
</dbReference>
<dbReference type="Proteomes" id="UP000270678">
    <property type="component" value="Chromosome"/>
</dbReference>
<dbReference type="GO" id="GO:0016874">
    <property type="term" value="F:ligase activity"/>
    <property type="evidence" value="ECO:0007669"/>
    <property type="project" value="TreeGrafter"/>
</dbReference>
<dbReference type="InterPro" id="IPR038765">
    <property type="entry name" value="Papain-like_cys_pep_sf"/>
</dbReference>
<dbReference type="PANTHER" id="PTHR30094:SF0">
    <property type="entry name" value="BIFUNCTIONAL GLUTATHIONYLSPERMIDINE SYNTHETASE_AMIDASE-RELATED"/>
    <property type="match status" value="1"/>
</dbReference>
<dbReference type="Gene3D" id="3.90.1720.10">
    <property type="entry name" value="endopeptidase domain like (from Nostoc punctiforme)"/>
    <property type="match status" value="1"/>
</dbReference>
<dbReference type="AlphaFoldDB" id="A0A3S9V773"/>
<dbReference type="PANTHER" id="PTHR30094">
    <property type="entry name" value="BIFUNCTIONAL GLUTATHIONYLSPERMIDINE SYNTHETASE/AMIDASE-RELATED"/>
    <property type="match status" value="1"/>
</dbReference>
<dbReference type="Pfam" id="PF05257">
    <property type="entry name" value="CHAP"/>
    <property type="match status" value="1"/>
</dbReference>
<dbReference type="KEGG" id="plut:EI981_20545"/>
<organism evidence="2 3">
    <name type="scientific">Paenibacillus lutimineralis</name>
    <dbReference type="NCBI Taxonomy" id="2707005"/>
    <lineage>
        <taxon>Bacteria</taxon>
        <taxon>Bacillati</taxon>
        <taxon>Bacillota</taxon>
        <taxon>Bacilli</taxon>
        <taxon>Bacillales</taxon>
        <taxon>Paenibacillaceae</taxon>
        <taxon>Paenibacillus</taxon>
    </lineage>
</organism>
<evidence type="ECO:0000259" key="1">
    <source>
        <dbReference type="PROSITE" id="PS50911"/>
    </source>
</evidence>
<accession>A0A3S9V773</accession>
<evidence type="ECO:0000313" key="2">
    <source>
        <dbReference type="EMBL" id="AZS18385.1"/>
    </source>
</evidence>
<evidence type="ECO:0000313" key="3">
    <source>
        <dbReference type="Proteomes" id="UP000270678"/>
    </source>
</evidence>
<sequence length="169" mass="20088">MYFYKVTREVGKVVDEYKGVPVYNNGIVYQKDYGRNFSDDGYYYGQKWQCVEFVKRFYYDAKDHKMPDVYGNAKDFFDDRVLQGQINTKRNLIQYRNGDNEKPQQDDLIVFNDTKFGHVAIITQVTNDYIEVIQQNIFGKPREQFTIQNVDGKWFVGNEKKPAGWLRKL</sequence>
<gene>
    <name evidence="2" type="ORF">EI981_20545</name>
</gene>
<dbReference type="OrthoDB" id="9765517at2"/>
<dbReference type="InterPro" id="IPR007921">
    <property type="entry name" value="CHAP_dom"/>
</dbReference>
<reference evidence="3" key="1">
    <citation type="submission" date="2018-12" db="EMBL/GenBank/DDBJ databases">
        <title>Complete genome sequence of Paenibacillus sp. MBLB1234.</title>
        <authorList>
            <person name="Nam Y.-D."/>
            <person name="Kang J."/>
            <person name="Chung W.-H."/>
            <person name="Park Y.S."/>
        </authorList>
    </citation>
    <scope>NUCLEOTIDE SEQUENCE [LARGE SCALE GENOMIC DNA]</scope>
    <source>
        <strain evidence="3">MBLB1234</strain>
    </source>
</reference>
<dbReference type="PROSITE" id="PS50911">
    <property type="entry name" value="CHAP"/>
    <property type="match status" value="1"/>
</dbReference>
<dbReference type="SUPFAM" id="SSF54001">
    <property type="entry name" value="Cysteine proteinases"/>
    <property type="match status" value="1"/>
</dbReference>
<keyword evidence="3" id="KW-1185">Reference proteome</keyword>
<feature type="domain" description="Peptidase C51" evidence="1">
    <location>
        <begin position="25"/>
        <end position="157"/>
    </location>
</feature>
<dbReference type="EMBL" id="CP034346">
    <property type="protein sequence ID" value="AZS18385.1"/>
    <property type="molecule type" value="Genomic_DNA"/>
</dbReference>
<proteinExistence type="predicted"/>
<name>A0A3S9V773_9BACL</name>
<protein>
    <submittedName>
        <fullName evidence="2">CHAP domain-containing protein</fullName>
    </submittedName>
</protein>